<dbReference type="FunFam" id="2.90.10.10:FF:000007">
    <property type="entry name" value="Serine/threonine-protein kinase"/>
    <property type="match status" value="1"/>
</dbReference>
<evidence type="ECO:0000256" key="5">
    <source>
        <dbReference type="ARBA" id="ARBA00022692"/>
    </source>
</evidence>
<evidence type="ECO:0000256" key="6">
    <source>
        <dbReference type="ARBA" id="ARBA00022729"/>
    </source>
</evidence>
<evidence type="ECO:0000259" key="23">
    <source>
        <dbReference type="PROSITE" id="PS50948"/>
    </source>
</evidence>
<evidence type="ECO:0000256" key="3">
    <source>
        <dbReference type="ARBA" id="ARBA00022536"/>
    </source>
</evidence>
<evidence type="ECO:0000256" key="1">
    <source>
        <dbReference type="ARBA" id="ARBA00004479"/>
    </source>
</evidence>
<reference evidence="25" key="2">
    <citation type="submission" date="2025-08" db="UniProtKB">
        <authorList>
            <consortium name="RefSeq"/>
        </authorList>
    </citation>
    <scope>IDENTIFICATION</scope>
    <source>
        <tissue evidence="25">Leaf</tissue>
    </source>
</reference>
<keyword evidence="8 17" id="KW-0418">Kinase</keyword>
<evidence type="ECO:0000256" key="8">
    <source>
        <dbReference type="ARBA" id="ARBA00022777"/>
    </source>
</evidence>
<comment type="subcellular location">
    <subcellularLocation>
        <location evidence="1">Membrane</location>
        <topology evidence="1">Single-pass type I membrane protein</topology>
    </subcellularLocation>
</comment>
<feature type="domain" description="Apple" evidence="23">
    <location>
        <begin position="328"/>
        <end position="406"/>
    </location>
</feature>
<keyword evidence="5 19" id="KW-0812">Transmembrane</keyword>
<protein>
    <recommendedName>
        <fullName evidence="17">Receptor-like serine/threonine-protein kinase</fullName>
        <ecNumber evidence="17">2.7.11.1</ecNumber>
    </recommendedName>
</protein>
<dbReference type="GO" id="GO:0016020">
    <property type="term" value="C:membrane"/>
    <property type="evidence" value="ECO:0007669"/>
    <property type="project" value="UniProtKB-SubCell"/>
</dbReference>
<dbReference type="RefSeq" id="XP_021845554.1">
    <property type="nucleotide sequence ID" value="XM_021989862.2"/>
</dbReference>
<keyword evidence="10 19" id="KW-1133">Transmembrane helix</keyword>
<evidence type="ECO:0000313" key="24">
    <source>
        <dbReference type="Proteomes" id="UP000813463"/>
    </source>
</evidence>
<keyword evidence="9 17" id="KW-0067">ATP-binding</keyword>
<dbReference type="Gene3D" id="3.50.4.10">
    <property type="entry name" value="Hepatocyte Growth Factor"/>
    <property type="match status" value="1"/>
</dbReference>
<proteinExistence type="inferred from homology"/>
<evidence type="ECO:0000256" key="11">
    <source>
        <dbReference type="ARBA" id="ARBA00023136"/>
    </source>
</evidence>
<dbReference type="InterPro" id="IPR000719">
    <property type="entry name" value="Prot_kinase_dom"/>
</dbReference>
<gene>
    <name evidence="25" type="primary">LOC110785421</name>
</gene>
<evidence type="ECO:0000256" key="20">
    <source>
        <dbReference type="SAM" id="SignalP"/>
    </source>
</evidence>
<dbReference type="PANTHER" id="PTHR47974">
    <property type="entry name" value="OS07G0415500 PROTEIN"/>
    <property type="match status" value="1"/>
</dbReference>
<dbReference type="InterPro" id="IPR036426">
    <property type="entry name" value="Bulb-type_lectin_dom_sf"/>
</dbReference>
<feature type="domain" description="Bulb-type lectin" evidence="22">
    <location>
        <begin position="26"/>
        <end position="145"/>
    </location>
</feature>
<evidence type="ECO:0000256" key="19">
    <source>
        <dbReference type="SAM" id="Phobius"/>
    </source>
</evidence>
<feature type="binding site" evidence="18">
    <location>
        <position position="533"/>
    </location>
    <ligand>
        <name>ATP</name>
        <dbReference type="ChEBI" id="CHEBI:30616"/>
    </ligand>
</feature>
<feature type="chain" id="PRO_5040212775" description="Receptor-like serine/threonine-protein kinase" evidence="20">
    <location>
        <begin position="24"/>
        <end position="793"/>
    </location>
</feature>
<dbReference type="EC" id="2.7.11.1" evidence="17"/>
<name>A0A9R0ICE6_SPIOL</name>
<dbReference type="InterPro" id="IPR008271">
    <property type="entry name" value="Ser/Thr_kinase_AS"/>
</dbReference>
<dbReference type="Gene3D" id="3.30.200.20">
    <property type="entry name" value="Phosphorylase Kinase, domain 1"/>
    <property type="match status" value="1"/>
</dbReference>
<keyword evidence="3" id="KW-0245">EGF-like domain</keyword>
<dbReference type="PROSITE" id="PS50948">
    <property type="entry name" value="PAN"/>
    <property type="match status" value="1"/>
</dbReference>
<dbReference type="CDD" id="cd01098">
    <property type="entry name" value="PAN_AP_plant"/>
    <property type="match status" value="1"/>
</dbReference>
<evidence type="ECO:0000256" key="2">
    <source>
        <dbReference type="ARBA" id="ARBA00022527"/>
    </source>
</evidence>
<evidence type="ECO:0000256" key="10">
    <source>
        <dbReference type="ARBA" id="ARBA00022989"/>
    </source>
</evidence>
<evidence type="ECO:0000256" key="15">
    <source>
        <dbReference type="ARBA" id="ARBA00047899"/>
    </source>
</evidence>
<evidence type="ECO:0000256" key="18">
    <source>
        <dbReference type="PROSITE-ProRule" id="PRU10141"/>
    </source>
</evidence>
<evidence type="ECO:0000256" key="7">
    <source>
        <dbReference type="ARBA" id="ARBA00022741"/>
    </source>
</evidence>
<dbReference type="InterPro" id="IPR017441">
    <property type="entry name" value="Protein_kinase_ATP_BS"/>
</dbReference>
<keyword evidence="13 25" id="KW-0675">Receptor</keyword>
<dbReference type="Pfam" id="PF01453">
    <property type="entry name" value="B_lectin"/>
    <property type="match status" value="1"/>
</dbReference>
<dbReference type="GO" id="GO:0004674">
    <property type="term" value="F:protein serine/threonine kinase activity"/>
    <property type="evidence" value="ECO:0007669"/>
    <property type="project" value="UniProtKB-KW"/>
</dbReference>
<dbReference type="GeneID" id="110785421"/>
<evidence type="ECO:0000256" key="13">
    <source>
        <dbReference type="ARBA" id="ARBA00023170"/>
    </source>
</evidence>
<dbReference type="InterPro" id="IPR000858">
    <property type="entry name" value="S_locus_glycoprot_dom"/>
</dbReference>
<dbReference type="OrthoDB" id="619632at2759"/>
<evidence type="ECO:0000256" key="16">
    <source>
        <dbReference type="ARBA" id="ARBA00048679"/>
    </source>
</evidence>
<dbReference type="Pfam" id="PF00954">
    <property type="entry name" value="S_locus_glycop"/>
    <property type="match status" value="1"/>
</dbReference>
<evidence type="ECO:0000259" key="21">
    <source>
        <dbReference type="PROSITE" id="PS50011"/>
    </source>
</evidence>
<comment type="catalytic activity">
    <reaction evidence="15 17">
        <text>L-threonyl-[protein] + ATP = O-phospho-L-threonyl-[protein] + ADP + H(+)</text>
        <dbReference type="Rhea" id="RHEA:46608"/>
        <dbReference type="Rhea" id="RHEA-COMP:11060"/>
        <dbReference type="Rhea" id="RHEA-COMP:11605"/>
        <dbReference type="ChEBI" id="CHEBI:15378"/>
        <dbReference type="ChEBI" id="CHEBI:30013"/>
        <dbReference type="ChEBI" id="CHEBI:30616"/>
        <dbReference type="ChEBI" id="CHEBI:61977"/>
        <dbReference type="ChEBI" id="CHEBI:456216"/>
        <dbReference type="EC" id="2.7.11.1"/>
    </reaction>
</comment>
<feature type="domain" description="Protein kinase" evidence="21">
    <location>
        <begin position="504"/>
        <end position="792"/>
    </location>
</feature>
<dbReference type="PROSITE" id="PS00107">
    <property type="entry name" value="PROTEIN_KINASE_ATP"/>
    <property type="match status" value="1"/>
</dbReference>
<evidence type="ECO:0000313" key="25">
    <source>
        <dbReference type="RefSeq" id="XP_021845554.1"/>
    </source>
</evidence>
<dbReference type="GO" id="GO:0005524">
    <property type="term" value="F:ATP binding"/>
    <property type="evidence" value="ECO:0007669"/>
    <property type="project" value="UniProtKB-UniRule"/>
</dbReference>
<dbReference type="PIRSF" id="PIRSF000641">
    <property type="entry name" value="SRK"/>
    <property type="match status" value="1"/>
</dbReference>
<comment type="catalytic activity">
    <reaction evidence="16 17">
        <text>L-seryl-[protein] + ATP = O-phospho-L-seryl-[protein] + ADP + H(+)</text>
        <dbReference type="Rhea" id="RHEA:17989"/>
        <dbReference type="Rhea" id="RHEA-COMP:9863"/>
        <dbReference type="Rhea" id="RHEA-COMP:11604"/>
        <dbReference type="ChEBI" id="CHEBI:15378"/>
        <dbReference type="ChEBI" id="CHEBI:29999"/>
        <dbReference type="ChEBI" id="CHEBI:30616"/>
        <dbReference type="ChEBI" id="CHEBI:83421"/>
        <dbReference type="ChEBI" id="CHEBI:456216"/>
        <dbReference type="EC" id="2.7.11.1"/>
    </reaction>
</comment>
<dbReference type="SUPFAM" id="SSF51110">
    <property type="entry name" value="alpha-D-mannose-specific plant lectins"/>
    <property type="match status" value="1"/>
</dbReference>
<keyword evidence="12" id="KW-1015">Disulfide bond</keyword>
<keyword evidence="4 17" id="KW-0808">Transferase</keyword>
<dbReference type="GO" id="GO:0048544">
    <property type="term" value="P:recognition of pollen"/>
    <property type="evidence" value="ECO:0007669"/>
    <property type="project" value="InterPro"/>
</dbReference>
<feature type="transmembrane region" description="Helical" evidence="19">
    <location>
        <begin position="445"/>
        <end position="470"/>
    </location>
</feature>
<keyword evidence="7 17" id="KW-0547">Nucleotide-binding</keyword>
<dbReference type="Pfam" id="PF00069">
    <property type="entry name" value="Pkinase"/>
    <property type="match status" value="1"/>
</dbReference>
<dbReference type="FunFam" id="3.30.200.20:FF:000059">
    <property type="entry name" value="S-receptor-like serine/threonine-protein kinase"/>
    <property type="match status" value="1"/>
</dbReference>
<accession>A0A9R0ICE6</accession>
<evidence type="ECO:0000256" key="9">
    <source>
        <dbReference type="ARBA" id="ARBA00022840"/>
    </source>
</evidence>
<evidence type="ECO:0000256" key="4">
    <source>
        <dbReference type="ARBA" id="ARBA00022679"/>
    </source>
</evidence>
<dbReference type="SMART" id="SM00108">
    <property type="entry name" value="B_lectin"/>
    <property type="match status" value="1"/>
</dbReference>
<dbReference type="InterPro" id="IPR011009">
    <property type="entry name" value="Kinase-like_dom_sf"/>
</dbReference>
<organism evidence="24 25">
    <name type="scientific">Spinacia oleracea</name>
    <name type="common">Spinach</name>
    <dbReference type="NCBI Taxonomy" id="3562"/>
    <lineage>
        <taxon>Eukaryota</taxon>
        <taxon>Viridiplantae</taxon>
        <taxon>Streptophyta</taxon>
        <taxon>Embryophyta</taxon>
        <taxon>Tracheophyta</taxon>
        <taxon>Spermatophyta</taxon>
        <taxon>Magnoliopsida</taxon>
        <taxon>eudicotyledons</taxon>
        <taxon>Gunneridae</taxon>
        <taxon>Pentapetalae</taxon>
        <taxon>Caryophyllales</taxon>
        <taxon>Chenopodiaceae</taxon>
        <taxon>Chenopodioideae</taxon>
        <taxon>Anserineae</taxon>
        <taxon>Spinacia</taxon>
    </lineage>
</organism>
<keyword evidence="14" id="KW-0325">Glycoprotein</keyword>
<dbReference type="PROSITE" id="PS50011">
    <property type="entry name" value="PROTEIN_KINASE_DOM"/>
    <property type="match status" value="1"/>
</dbReference>
<keyword evidence="11 19" id="KW-0472">Membrane</keyword>
<keyword evidence="6 20" id="KW-0732">Signal</keyword>
<reference evidence="24" key="1">
    <citation type="journal article" date="2021" name="Nat. Commun.">
        <title>Genomic analyses provide insights into spinach domestication and the genetic basis of agronomic traits.</title>
        <authorList>
            <person name="Cai X."/>
            <person name="Sun X."/>
            <person name="Xu C."/>
            <person name="Sun H."/>
            <person name="Wang X."/>
            <person name="Ge C."/>
            <person name="Zhang Z."/>
            <person name="Wang Q."/>
            <person name="Fei Z."/>
            <person name="Jiao C."/>
            <person name="Wang Q."/>
        </authorList>
    </citation>
    <scope>NUCLEOTIDE SEQUENCE [LARGE SCALE GENOMIC DNA]</scope>
    <source>
        <strain evidence="24">cv. Varoflay</strain>
    </source>
</reference>
<dbReference type="PANTHER" id="PTHR47974:SF4">
    <property type="entry name" value="RECEPTOR-LIKE SERINE_THREONINE-PROTEIN KINASE"/>
    <property type="match status" value="1"/>
</dbReference>
<dbReference type="CDD" id="cd14066">
    <property type="entry name" value="STKc_IRAK"/>
    <property type="match status" value="1"/>
</dbReference>
<dbReference type="InterPro" id="IPR003609">
    <property type="entry name" value="Pan_app"/>
</dbReference>
<dbReference type="AlphaFoldDB" id="A0A9R0ICE6"/>
<feature type="signal peptide" evidence="20">
    <location>
        <begin position="1"/>
        <end position="23"/>
    </location>
</feature>
<dbReference type="FunFam" id="1.10.510.10:FF:000302">
    <property type="entry name" value="Serine/threonine-protein kinase"/>
    <property type="match status" value="1"/>
</dbReference>
<dbReference type="Gene3D" id="2.90.10.10">
    <property type="entry name" value="Bulb-type lectin domain"/>
    <property type="match status" value="1"/>
</dbReference>
<dbReference type="SMART" id="SM00220">
    <property type="entry name" value="S_TKc"/>
    <property type="match status" value="1"/>
</dbReference>
<dbReference type="SUPFAM" id="SSF56112">
    <property type="entry name" value="Protein kinase-like (PK-like)"/>
    <property type="match status" value="1"/>
</dbReference>
<keyword evidence="24" id="KW-1185">Reference proteome</keyword>
<evidence type="ECO:0000256" key="17">
    <source>
        <dbReference type="PIRNR" id="PIRNR000641"/>
    </source>
</evidence>
<evidence type="ECO:0000259" key="22">
    <source>
        <dbReference type="PROSITE" id="PS50927"/>
    </source>
</evidence>
<dbReference type="CDD" id="cd00028">
    <property type="entry name" value="B_lectin"/>
    <property type="match status" value="1"/>
</dbReference>
<keyword evidence="2 17" id="KW-0723">Serine/threonine-protein kinase</keyword>
<evidence type="ECO:0000256" key="14">
    <source>
        <dbReference type="ARBA" id="ARBA00023180"/>
    </source>
</evidence>
<dbReference type="Gene3D" id="1.10.510.10">
    <property type="entry name" value="Transferase(Phosphotransferase) domain 1"/>
    <property type="match status" value="1"/>
</dbReference>
<dbReference type="Pfam" id="PF08276">
    <property type="entry name" value="PAN_2"/>
    <property type="match status" value="1"/>
</dbReference>
<evidence type="ECO:0000256" key="12">
    <source>
        <dbReference type="ARBA" id="ARBA00023157"/>
    </source>
</evidence>
<dbReference type="KEGG" id="soe:110785421"/>
<dbReference type="PROSITE" id="PS50927">
    <property type="entry name" value="BULB_LECTIN"/>
    <property type="match status" value="1"/>
</dbReference>
<dbReference type="InterPro" id="IPR024171">
    <property type="entry name" value="SRK-like_kinase"/>
</dbReference>
<dbReference type="InterPro" id="IPR001480">
    <property type="entry name" value="Bulb-type_lectin_dom"/>
</dbReference>
<comment type="similarity">
    <text evidence="17">Belongs to the protein kinase superfamily. Ser/Thr protein kinase family.</text>
</comment>
<dbReference type="Proteomes" id="UP000813463">
    <property type="component" value="Chromosome 3"/>
</dbReference>
<dbReference type="PROSITE" id="PS00108">
    <property type="entry name" value="PROTEIN_KINASE_ST"/>
    <property type="match status" value="1"/>
</dbReference>
<sequence length="793" mass="89800">MKNQTTFFHFLFVFSSLATTVLAKNILSRDTSLTVRDDDLLISPDRTFSCGFTNFRTNAYYFSIWFTNSKERTVVWVANRDKPVNRHGTRLTLRKNGVMVLTDYDGSTAWETNTTSTNAERAELLNTGNLVLKDNAGNILWQSFDFPTDTLLPSQRFTKNKRLLSRIGPQMFGSGFFSFFFDNDNVLRMIYDGPEISSIYWPNIAVDIFQNGRTSYNSSRIGMLDDMGTFSASDQLKFSALDVGFGIKRRLTMDFDGNLRIYSLNKLSGLWNITWTAVAKPCDIHGLCGRNGICEYTPEPKCSCPPSYEPTDISDWSKGCRPRFHRSCSDSEFIEMSHVDYYGYDLNSTTPASYDDCREICLGDCRCQAFNYRLTGEGMCFTKSALFNGVKSVSFPASMYLRVPTSPQTLKPSVLNVTRLECGGEQGKIVVLPNTYDSSNQRFKWVYLYSFAIVIGTVEVILLIAGWWFLFGKHSLSGSLEDGYRAISNQFRSFSYNELKTATRNFKEVLGRGGFGAVYKGVLADEREIAVKKLENVVQGEEEFWAEVSTIGKINHMNLARMWGFCSGRKHKLLVYELVENGSLDRHLFSTKTVLGWKERFKVAIGTAKGLAYLHHECLEWVIHCDVKPENILLDGDFEPKISDFGLAKLCQRGGHGSSELTRIRGTKGYMAPEWAINLPITAKVDVYSYGVVILELIKGIRLSSWVVDDQNSSEEIPELVRFVRLAKRKIQNGEDSWVEDLVDPRLEGKFSRNQAAMMIEVGLSCLDDDRNKRPTMESVAQALAECEDEILM</sequence>